<reference evidence="1 2" key="1">
    <citation type="submission" date="2017-10" db="EMBL/GenBank/DDBJ databases">
        <title>Massilia psychrophilum sp. nov., a novel purple-pigmented bacterium isolated from Tianshan glacier, Xinjiang Municipality, China.</title>
        <authorList>
            <person name="Wang H."/>
        </authorList>
    </citation>
    <scope>NUCLEOTIDE SEQUENCE [LARGE SCALE GENOMIC DNA]</scope>
    <source>
        <strain evidence="1 2">JCM 30074</strain>
    </source>
</reference>
<keyword evidence="2" id="KW-1185">Reference proteome</keyword>
<evidence type="ECO:0000313" key="1">
    <source>
        <dbReference type="EMBL" id="PIL45730.1"/>
    </source>
</evidence>
<comment type="caution">
    <text evidence="1">The sequence shown here is derived from an EMBL/GenBank/DDBJ whole genome shotgun (WGS) entry which is preliminary data.</text>
</comment>
<dbReference type="Proteomes" id="UP000230390">
    <property type="component" value="Unassembled WGS sequence"/>
</dbReference>
<dbReference type="RefSeq" id="WP_099787641.1">
    <property type="nucleotide sequence ID" value="NZ_JBHLYV010000029.1"/>
</dbReference>
<accession>A0A2G8TI76</accession>
<dbReference type="EMBL" id="PDOC01000003">
    <property type="protein sequence ID" value="PIL45730.1"/>
    <property type="molecule type" value="Genomic_DNA"/>
</dbReference>
<dbReference type="OrthoDB" id="8576337at2"/>
<evidence type="ECO:0000313" key="2">
    <source>
        <dbReference type="Proteomes" id="UP000230390"/>
    </source>
</evidence>
<sequence length="373" mass="42792">MNISVSNLHQPKLTTWQQKQAAMLYHFASLDYLKGLHGMVSNLVNGFIDPLLSAAKQQGRDSVLVDPRWGTRNTVANWSNNAWPFLKDFQASLVKDMSGRALERYEKSGTNDCFRAIAEYSTQWATVEEEAAFERIVREISDYAIMLDQTLDDYYDSRWSDFGFHHAYTKFVLEHPRLPRFRIRTDVTGESGKTPGRTGVYVSQDDSNASLQFAWVGNGGGKLRPSKTFSEIGLDALRKIGRKDLWIDEEKMFEFATKSKWAKLFEPTVYMLGEEHRDFAALAIADEAFVDRPCNWYFVEMMEGEFDDATPDEMNAEPMMLEKVLGGEICRTSGFYFTPAHANPRRHLTQGERAPNFDSEYGKTIWQWDPTQT</sequence>
<protein>
    <submittedName>
        <fullName evidence="1">Uncharacterized protein</fullName>
    </submittedName>
</protein>
<gene>
    <name evidence="1" type="ORF">CR105_06560</name>
</gene>
<dbReference type="AlphaFoldDB" id="A0A2G8TI76"/>
<proteinExistence type="predicted"/>
<name>A0A2G8TI76_9BURK</name>
<organism evidence="1 2">
    <name type="scientific">Massilia eurypsychrophila</name>
    <dbReference type="NCBI Taxonomy" id="1485217"/>
    <lineage>
        <taxon>Bacteria</taxon>
        <taxon>Pseudomonadati</taxon>
        <taxon>Pseudomonadota</taxon>
        <taxon>Betaproteobacteria</taxon>
        <taxon>Burkholderiales</taxon>
        <taxon>Oxalobacteraceae</taxon>
        <taxon>Telluria group</taxon>
        <taxon>Massilia</taxon>
    </lineage>
</organism>